<dbReference type="Proteomes" id="UP001238179">
    <property type="component" value="Chromosome"/>
</dbReference>
<name>A0AA48KAX1_9BACT</name>
<keyword evidence="2" id="KW-1185">Reference proteome</keyword>
<dbReference type="KEGG" id="msil:METEAL_11070"/>
<organism evidence="1 2">
    <name type="scientific">Mesoterricola silvestris</name>
    <dbReference type="NCBI Taxonomy" id="2927979"/>
    <lineage>
        <taxon>Bacteria</taxon>
        <taxon>Pseudomonadati</taxon>
        <taxon>Acidobacteriota</taxon>
        <taxon>Holophagae</taxon>
        <taxon>Holophagales</taxon>
        <taxon>Holophagaceae</taxon>
        <taxon>Mesoterricola</taxon>
    </lineage>
</organism>
<dbReference type="EMBL" id="AP027080">
    <property type="protein sequence ID" value="BDU71933.1"/>
    <property type="molecule type" value="Genomic_DNA"/>
</dbReference>
<sequence>MVDVITPLRLSLLLTVARHPDAAREKLLTLKGVQAADIDYLLQHDLIREREVGRYQVSRLGQMALKR</sequence>
<protein>
    <submittedName>
        <fullName evidence="1">Uncharacterized protein</fullName>
    </submittedName>
</protein>
<gene>
    <name evidence="1" type="ORF">METEAL_11070</name>
</gene>
<proteinExistence type="predicted"/>
<evidence type="ECO:0000313" key="1">
    <source>
        <dbReference type="EMBL" id="BDU71933.1"/>
    </source>
</evidence>
<evidence type="ECO:0000313" key="2">
    <source>
        <dbReference type="Proteomes" id="UP001238179"/>
    </source>
</evidence>
<accession>A0AA48KAX1</accession>
<dbReference type="RefSeq" id="WP_316414836.1">
    <property type="nucleotide sequence ID" value="NZ_AP027080.1"/>
</dbReference>
<dbReference type="AlphaFoldDB" id="A0AA48KAX1"/>
<reference evidence="2" key="1">
    <citation type="journal article" date="2023" name="Int. J. Syst. Evol. Microbiol.">
        <title>Mesoterricola silvestris gen. nov., sp. nov., Mesoterricola sediminis sp. nov., Geothrix oryzae sp. nov., Geothrix edaphica sp. nov., Geothrix rubra sp. nov., and Geothrix limicola sp. nov., six novel members of Acidobacteriota isolated from soils.</title>
        <authorList>
            <person name="Itoh H."/>
            <person name="Sugisawa Y."/>
            <person name="Mise K."/>
            <person name="Xu Z."/>
            <person name="Kuniyasu M."/>
            <person name="Ushijima N."/>
            <person name="Kawano K."/>
            <person name="Kobayashi E."/>
            <person name="Shiratori Y."/>
            <person name="Masuda Y."/>
            <person name="Senoo K."/>
        </authorList>
    </citation>
    <scope>NUCLEOTIDE SEQUENCE [LARGE SCALE GENOMIC DNA]</scope>
    <source>
        <strain evidence="2">W79</strain>
    </source>
</reference>